<dbReference type="KEGG" id="ahb:bsdtb5_10380"/>
<protein>
    <recommendedName>
        <fullName evidence="2">GAF domain-containing protein</fullName>
    </recommendedName>
</protein>
<sequence>MNEISTMYPEDQLERYDLLKKQLSAILEGEHNVIANLANASALLNEAITDINWVGFYLINNGELLLGPFQGKVACVHIALGRGVCGTAALDNKTQLVMDVHEFPGHIACDSASNSEVVVPLRYNGKVVGVLDIDSPLLSRFNEIDAREFEEIAKIIEESCDWA</sequence>
<dbReference type="RefSeq" id="WP_271715007.1">
    <property type="nucleotide sequence ID" value="NZ_AP024169.1"/>
</dbReference>
<reference evidence="3 4" key="1">
    <citation type="submission" date="2020-11" db="EMBL/GenBank/DDBJ databases">
        <title>Draft genome sequencing of a Lachnospiraceae strain isolated from anoxic soil subjected to BSD treatment.</title>
        <authorList>
            <person name="Uek A."/>
            <person name="Tonouchi A."/>
        </authorList>
    </citation>
    <scope>NUCLEOTIDE SEQUENCE [LARGE SCALE GENOMIC DNA]</scope>
    <source>
        <strain evidence="3 4">TB5</strain>
    </source>
</reference>
<dbReference type="SUPFAM" id="SSF55781">
    <property type="entry name" value="GAF domain-like"/>
    <property type="match status" value="1"/>
</dbReference>
<dbReference type="Proteomes" id="UP000595897">
    <property type="component" value="Chromosome"/>
</dbReference>
<dbReference type="InterPro" id="IPR003018">
    <property type="entry name" value="GAF"/>
</dbReference>
<dbReference type="GO" id="GO:0005829">
    <property type="term" value="C:cytosol"/>
    <property type="evidence" value="ECO:0007669"/>
    <property type="project" value="TreeGrafter"/>
</dbReference>
<dbReference type="EMBL" id="AP024169">
    <property type="protein sequence ID" value="BCN29743.1"/>
    <property type="molecule type" value="Genomic_DNA"/>
</dbReference>
<evidence type="ECO:0000313" key="3">
    <source>
        <dbReference type="EMBL" id="BCN29743.1"/>
    </source>
</evidence>
<dbReference type="InterPro" id="IPR000614">
    <property type="entry name" value="FRMsr_CS"/>
</dbReference>
<gene>
    <name evidence="3" type="ORF">bsdtb5_10380</name>
</gene>
<dbReference type="Gene3D" id="3.30.450.40">
    <property type="match status" value="1"/>
</dbReference>
<accession>A0A7R7EJ66</accession>
<name>A0A7R7EJ66_9FIRM</name>
<evidence type="ECO:0000256" key="1">
    <source>
        <dbReference type="ARBA" id="ARBA00038454"/>
    </source>
</evidence>
<dbReference type="PROSITE" id="PS01320">
    <property type="entry name" value="UPF0067"/>
    <property type="match status" value="1"/>
</dbReference>
<feature type="domain" description="GAF" evidence="2">
    <location>
        <begin position="43"/>
        <end position="156"/>
    </location>
</feature>
<dbReference type="AlphaFoldDB" id="A0A7R7EJ66"/>
<evidence type="ECO:0000259" key="2">
    <source>
        <dbReference type="Pfam" id="PF13185"/>
    </source>
</evidence>
<dbReference type="InterPro" id="IPR051330">
    <property type="entry name" value="Phosphatase_reg/MetRdx"/>
</dbReference>
<evidence type="ECO:0000313" key="4">
    <source>
        <dbReference type="Proteomes" id="UP000595897"/>
    </source>
</evidence>
<organism evidence="3 4">
    <name type="scientific">Anaeromicropila herbilytica</name>
    <dbReference type="NCBI Taxonomy" id="2785025"/>
    <lineage>
        <taxon>Bacteria</taxon>
        <taxon>Bacillati</taxon>
        <taxon>Bacillota</taxon>
        <taxon>Clostridia</taxon>
        <taxon>Lachnospirales</taxon>
        <taxon>Lachnospiraceae</taxon>
        <taxon>Anaeromicropila</taxon>
    </lineage>
</organism>
<dbReference type="FunFam" id="3.30.450.40:FF:000008">
    <property type="entry name" value="GAF domain-containing proteins"/>
    <property type="match status" value="1"/>
</dbReference>
<dbReference type="PANTHER" id="PTHR21021:SF15">
    <property type="entry name" value="FREE METHIONINE-R-SULFOXIDE REDUCTASE"/>
    <property type="match status" value="1"/>
</dbReference>
<keyword evidence="4" id="KW-1185">Reference proteome</keyword>
<dbReference type="PANTHER" id="PTHR21021">
    <property type="entry name" value="GAF/PUTATIVE CYTOSKELETAL PROTEIN"/>
    <property type="match status" value="1"/>
</dbReference>
<dbReference type="Pfam" id="PF13185">
    <property type="entry name" value="GAF_2"/>
    <property type="match status" value="1"/>
</dbReference>
<dbReference type="InterPro" id="IPR029016">
    <property type="entry name" value="GAF-like_dom_sf"/>
</dbReference>
<proteinExistence type="inferred from homology"/>
<comment type="similarity">
    <text evidence="1">Belongs to the free Met sulfoxide reductase family.</text>
</comment>
<dbReference type="GO" id="GO:0033745">
    <property type="term" value="F:L-methionine-(R)-S-oxide reductase activity"/>
    <property type="evidence" value="ECO:0007669"/>
    <property type="project" value="TreeGrafter"/>
</dbReference>